<organism evidence="9 10">
    <name type="scientific">Actinoallomurus iriomotensis</name>
    <dbReference type="NCBI Taxonomy" id="478107"/>
    <lineage>
        <taxon>Bacteria</taxon>
        <taxon>Bacillati</taxon>
        <taxon>Actinomycetota</taxon>
        <taxon>Actinomycetes</taxon>
        <taxon>Streptosporangiales</taxon>
        <taxon>Thermomonosporaceae</taxon>
        <taxon>Actinoallomurus</taxon>
    </lineage>
</organism>
<dbReference type="InterPro" id="IPR011009">
    <property type="entry name" value="Kinase-like_dom_sf"/>
</dbReference>
<evidence type="ECO:0000256" key="2">
    <source>
        <dbReference type="ARBA" id="ARBA00022527"/>
    </source>
</evidence>
<evidence type="ECO:0000259" key="8">
    <source>
        <dbReference type="PROSITE" id="PS50011"/>
    </source>
</evidence>
<sequence>MPIDTALGPQEEAVRAALAESVAGHSRPHHPNGMWLVVEDPGFRLPPQGWKIHLAARPVTLLETLRRSLPALLSVPCHFKVIRSGPLLRDLNSSNNHPGSIGKAVTIYADEADVVDLARRLAADLAGLEGPRVYSDRRVAPDAPVYYRYGPFRATYADNDDGDLELVVTGPDGRTSPGAAGESFWQPPWAPDPFAAAAVERAGEAGAAMLGGRYEVVRALTRNGKGVVYRAVDLAGDREVIIKEARAFVNEDSRGRDSRARLRNERYVLEKLRGLDGIPTVVDHFRHGDREYLAITDMGALVLGRDVAENGLYTADPAPRGRSLPRLAAALGALLDQVHERGVLVRDVGPTNIVLDGATGRPCLVDFEISHVEGPQMFGWTPGYSPPEQERDEPATVEADYYSLGATLFYAATGLPPTWLTDDPYNHDTERAAAVLDGRGGISDTILGLLAADTGRRRMAADAIRSGRFRGEPAVPPSSHAPVRSAAERTRRLNTAIEHSVTEVSRYAVRLMAGTDLTGGIVASPVNVYRGGAGIGMELLHHGPAQDLARALAYWTSGQRTLRHGRPAFYTGDTGIAVFLAAAGITLDDDILVSLAEPMARPVLSRVTADDQHNGLAGIGTGQLLAWRLTDDARRRDLAAECAARLLASDSALTEETPDYADCAQVSRTLGFSHGLAGIVHFLLTYRAVATGDAVEPALRKRCDLLAQHVVPLIDAARSPSAKPMHASFCQGLAGIGATLVRAAHELGADGHLDLAREAAAACRDLAPRMYALTQCCGLAGIGEFFLDLVQLTGDETYLGQAHRVADLILDRAGGPADAPVFPDTSLHGSSGSWSTGTAGVLTFLRRLRDPGSPRLWLDPVAYSRSA</sequence>
<evidence type="ECO:0000313" key="10">
    <source>
        <dbReference type="Proteomes" id="UP001165135"/>
    </source>
</evidence>
<keyword evidence="3" id="KW-0808">Transferase</keyword>
<evidence type="ECO:0000313" key="9">
    <source>
        <dbReference type="EMBL" id="GLY79357.1"/>
    </source>
</evidence>
<feature type="domain" description="Protein kinase" evidence="8">
    <location>
        <begin position="214"/>
        <end position="475"/>
    </location>
</feature>
<dbReference type="Pfam" id="PF00069">
    <property type="entry name" value="Pkinase"/>
    <property type="match status" value="1"/>
</dbReference>
<dbReference type="Gene3D" id="3.30.200.20">
    <property type="entry name" value="Phosphorylase Kinase, domain 1"/>
    <property type="match status" value="1"/>
</dbReference>
<dbReference type="GO" id="GO:0031179">
    <property type="term" value="P:peptide modification"/>
    <property type="evidence" value="ECO:0007669"/>
    <property type="project" value="InterPro"/>
</dbReference>
<dbReference type="SMART" id="SM00220">
    <property type="entry name" value="S_TKc"/>
    <property type="match status" value="1"/>
</dbReference>
<dbReference type="Gene3D" id="1.10.510.10">
    <property type="entry name" value="Transferase(Phosphotransferase) domain 1"/>
    <property type="match status" value="1"/>
</dbReference>
<dbReference type="GO" id="GO:0046872">
    <property type="term" value="F:metal ion binding"/>
    <property type="evidence" value="ECO:0007669"/>
    <property type="project" value="UniProtKB-KW"/>
</dbReference>
<evidence type="ECO:0000256" key="7">
    <source>
        <dbReference type="PIRSR" id="PIRSR607822-1"/>
    </source>
</evidence>
<evidence type="ECO:0000256" key="4">
    <source>
        <dbReference type="ARBA" id="ARBA00022741"/>
    </source>
</evidence>
<dbReference type="InterPro" id="IPR057929">
    <property type="entry name" value="RamC_N"/>
</dbReference>
<keyword evidence="2 9" id="KW-0723">Serine/threonine-protein kinase</keyword>
<keyword evidence="7" id="KW-0479">Metal-binding</keyword>
<dbReference type="Proteomes" id="UP001165135">
    <property type="component" value="Unassembled WGS sequence"/>
</dbReference>
<dbReference type="Pfam" id="PF25816">
    <property type="entry name" value="RamC_N"/>
    <property type="match status" value="1"/>
</dbReference>
<feature type="binding site" evidence="7">
    <location>
        <position position="730"/>
    </location>
    <ligand>
        <name>Zn(2+)</name>
        <dbReference type="ChEBI" id="CHEBI:29105"/>
    </ligand>
</feature>
<dbReference type="CDD" id="cd04791">
    <property type="entry name" value="LanC_SerThrkinase"/>
    <property type="match status" value="1"/>
</dbReference>
<dbReference type="PANTHER" id="PTHR43289:SF6">
    <property type="entry name" value="SERINE_THREONINE-PROTEIN KINASE NEKL-3"/>
    <property type="match status" value="1"/>
</dbReference>
<dbReference type="PRINTS" id="PR01950">
    <property type="entry name" value="LANCSUPER"/>
</dbReference>
<dbReference type="EMBL" id="BSTJ01000011">
    <property type="protein sequence ID" value="GLY79357.1"/>
    <property type="molecule type" value="Genomic_DNA"/>
</dbReference>
<dbReference type="SMART" id="SM01260">
    <property type="entry name" value="LANC_like"/>
    <property type="match status" value="1"/>
</dbReference>
<keyword evidence="4" id="KW-0547">Nucleotide-binding</keyword>
<dbReference type="Pfam" id="PF05147">
    <property type="entry name" value="LANC_like"/>
    <property type="match status" value="1"/>
</dbReference>
<dbReference type="GO" id="GO:0004674">
    <property type="term" value="F:protein serine/threonine kinase activity"/>
    <property type="evidence" value="ECO:0007669"/>
    <property type="project" value="UniProtKB-KW"/>
</dbReference>
<evidence type="ECO:0000256" key="6">
    <source>
        <dbReference type="ARBA" id="ARBA00022840"/>
    </source>
</evidence>
<keyword evidence="7" id="KW-0862">Zinc</keyword>
<comment type="caution">
    <text evidence="9">The sequence shown here is derived from an EMBL/GenBank/DDBJ whole genome shotgun (WGS) entry which is preliminary data.</text>
</comment>
<reference evidence="9" key="1">
    <citation type="submission" date="2023-03" db="EMBL/GenBank/DDBJ databases">
        <title>Actinoallomurus iriomotensis NBRC 103681.</title>
        <authorList>
            <person name="Ichikawa N."/>
            <person name="Sato H."/>
            <person name="Tonouchi N."/>
        </authorList>
    </citation>
    <scope>NUCLEOTIDE SEQUENCE</scope>
    <source>
        <strain evidence="9">NBRC 103681</strain>
    </source>
</reference>
<dbReference type="SUPFAM" id="SSF158745">
    <property type="entry name" value="LanC-like"/>
    <property type="match status" value="1"/>
</dbReference>
<dbReference type="SUPFAM" id="SSF56112">
    <property type="entry name" value="Protein kinase-like (PK-like)"/>
    <property type="match status" value="1"/>
</dbReference>
<evidence type="ECO:0000256" key="1">
    <source>
        <dbReference type="ARBA" id="ARBA00012513"/>
    </source>
</evidence>
<accession>A0A9W6VUA2</accession>
<dbReference type="Gene3D" id="1.50.10.10">
    <property type="match status" value="1"/>
</dbReference>
<dbReference type="InterPro" id="IPR012341">
    <property type="entry name" value="6hp_glycosidase-like_sf"/>
</dbReference>
<evidence type="ECO:0000256" key="3">
    <source>
        <dbReference type="ARBA" id="ARBA00022679"/>
    </source>
</evidence>
<dbReference type="PANTHER" id="PTHR43289">
    <property type="entry name" value="MITOGEN-ACTIVATED PROTEIN KINASE KINASE KINASE 20-RELATED"/>
    <property type="match status" value="1"/>
</dbReference>
<dbReference type="RefSeq" id="WP_285630680.1">
    <property type="nucleotide sequence ID" value="NZ_BSTJ01000011.1"/>
</dbReference>
<feature type="binding site" evidence="7">
    <location>
        <position position="776"/>
    </location>
    <ligand>
        <name>Zn(2+)</name>
        <dbReference type="ChEBI" id="CHEBI:29105"/>
    </ligand>
</feature>
<dbReference type="NCBIfam" id="NF038150">
    <property type="entry name" value="lanthi_synth_IV"/>
    <property type="match status" value="1"/>
</dbReference>
<keyword evidence="6" id="KW-0067">ATP-binding</keyword>
<dbReference type="EC" id="2.7.11.1" evidence="1"/>
<dbReference type="AlphaFoldDB" id="A0A9W6VUA2"/>
<dbReference type="GO" id="GO:0005524">
    <property type="term" value="F:ATP binding"/>
    <property type="evidence" value="ECO:0007669"/>
    <property type="project" value="UniProtKB-KW"/>
</dbReference>
<evidence type="ECO:0000256" key="5">
    <source>
        <dbReference type="ARBA" id="ARBA00022777"/>
    </source>
</evidence>
<dbReference type="GO" id="GO:0005975">
    <property type="term" value="P:carbohydrate metabolic process"/>
    <property type="evidence" value="ECO:0007669"/>
    <property type="project" value="InterPro"/>
</dbReference>
<dbReference type="InterPro" id="IPR058053">
    <property type="entry name" value="RamC_C"/>
</dbReference>
<dbReference type="PROSITE" id="PS50011">
    <property type="entry name" value="PROTEIN_KINASE_DOM"/>
    <property type="match status" value="1"/>
</dbReference>
<dbReference type="InterPro" id="IPR007822">
    <property type="entry name" value="LANC-like"/>
</dbReference>
<dbReference type="InterPro" id="IPR000719">
    <property type="entry name" value="Prot_kinase_dom"/>
</dbReference>
<protein>
    <recommendedName>
        <fullName evidence="1">non-specific serine/threonine protein kinase</fullName>
        <ecNumber evidence="1">2.7.11.1</ecNumber>
    </recommendedName>
</protein>
<keyword evidence="5 9" id="KW-0418">Kinase</keyword>
<name>A0A9W6VUA2_9ACTN</name>
<gene>
    <name evidence="9" type="ORF">Airi01_076240</name>
</gene>
<proteinExistence type="predicted"/>